<keyword evidence="3 5" id="KW-0479">Metal-binding</keyword>
<dbReference type="HAMAP" id="MF_03043">
    <property type="entry name" value="QTRT2"/>
    <property type="match status" value="1"/>
</dbReference>
<keyword evidence="8" id="KW-1185">Reference proteome</keyword>
<accession>A0A8H7SDW3</accession>
<dbReference type="NCBIfam" id="TIGR00449">
    <property type="entry name" value="tgt_general"/>
    <property type="match status" value="1"/>
</dbReference>
<dbReference type="InterPro" id="IPR002616">
    <property type="entry name" value="tRNA_ribo_trans-like"/>
</dbReference>
<comment type="cofactor">
    <cofactor evidence="5">
        <name>Zn(2+)</name>
        <dbReference type="ChEBI" id="CHEBI:29105"/>
    </cofactor>
    <text evidence="5">Binds 1 zinc ion per subunit.</text>
</comment>
<feature type="binding site" evidence="5">
    <location>
        <position position="348"/>
    </location>
    <ligand>
        <name>Zn(2+)</name>
        <dbReference type="ChEBI" id="CHEBI:29105"/>
    </ligand>
</feature>
<dbReference type="GO" id="GO:0006400">
    <property type="term" value="P:tRNA modification"/>
    <property type="evidence" value="ECO:0007669"/>
    <property type="project" value="InterPro"/>
</dbReference>
<gene>
    <name evidence="7" type="ORF">INT45_002269</name>
</gene>
<evidence type="ECO:0000256" key="3">
    <source>
        <dbReference type="ARBA" id="ARBA00022723"/>
    </source>
</evidence>
<dbReference type="GO" id="GO:0005737">
    <property type="term" value="C:cytoplasm"/>
    <property type="evidence" value="ECO:0007669"/>
    <property type="project" value="UniProtKB-SubCell"/>
</dbReference>
<dbReference type="AlphaFoldDB" id="A0A8H7SDW3"/>
<keyword evidence="2 5" id="KW-0819">tRNA processing</keyword>
<dbReference type="SUPFAM" id="SSF51713">
    <property type="entry name" value="tRNA-guanine transglycosylase"/>
    <property type="match status" value="1"/>
</dbReference>
<comment type="similarity">
    <text evidence="5">Belongs to the queuine tRNA-ribosyltransferase family. QTRT2 subfamily.</text>
</comment>
<comment type="subcellular location">
    <subcellularLocation>
        <location evidence="5">Cytoplasm</location>
    </subcellularLocation>
</comment>
<dbReference type="OrthoDB" id="27601at2759"/>
<feature type="binding site" evidence="5">
    <location>
        <position position="316"/>
    </location>
    <ligand>
        <name>Zn(2+)</name>
        <dbReference type="ChEBI" id="CHEBI:29105"/>
    </ligand>
</feature>
<evidence type="ECO:0000313" key="7">
    <source>
        <dbReference type="EMBL" id="KAG2227584.1"/>
    </source>
</evidence>
<dbReference type="EMBL" id="JAEPRB010000006">
    <property type="protein sequence ID" value="KAG2227584.1"/>
    <property type="molecule type" value="Genomic_DNA"/>
</dbReference>
<dbReference type="InterPro" id="IPR036511">
    <property type="entry name" value="TGT-like_sf"/>
</dbReference>
<feature type="domain" description="tRNA-guanine(15) transglycosylase-like" evidence="6">
    <location>
        <begin position="15"/>
        <end position="381"/>
    </location>
</feature>
<dbReference type="Proteomes" id="UP000646827">
    <property type="component" value="Unassembled WGS sequence"/>
</dbReference>
<dbReference type="InterPro" id="IPR028592">
    <property type="entry name" value="QTRTD1"/>
</dbReference>
<evidence type="ECO:0000259" key="6">
    <source>
        <dbReference type="Pfam" id="PF01702"/>
    </source>
</evidence>
<organism evidence="7 8">
    <name type="scientific">Circinella minor</name>
    <dbReference type="NCBI Taxonomy" id="1195481"/>
    <lineage>
        <taxon>Eukaryota</taxon>
        <taxon>Fungi</taxon>
        <taxon>Fungi incertae sedis</taxon>
        <taxon>Mucoromycota</taxon>
        <taxon>Mucoromycotina</taxon>
        <taxon>Mucoromycetes</taxon>
        <taxon>Mucorales</taxon>
        <taxon>Lichtheimiaceae</taxon>
        <taxon>Circinella</taxon>
    </lineage>
</organism>
<dbReference type="Pfam" id="PF01702">
    <property type="entry name" value="TGT"/>
    <property type="match status" value="1"/>
</dbReference>
<dbReference type="PANTHER" id="PTHR46064:SF1">
    <property type="entry name" value="QUEUINE TRNA-RIBOSYLTRANSFERASE ACCESSORY SUBUNIT 2"/>
    <property type="match status" value="1"/>
</dbReference>
<sequence length="411" mass="46504">MSQLQFELTTIDKALRRGSLHFTNKNKIIQTPACISYTVRGSVPHLIADNLKSLPVSMVHVALEHFVEQKEPSSFKYPHGLHRYINLPEHLIFCDVRDPSKLAPASANTEKYVAVDTHGGVRRVTADLWKQAIEAYKPDWCATPADVVKAGEEIKTKRIKKSVDRTLRWLDDCLTSSSTAPVFAPVVGFDNQEERVRSAEEAAKREQVSGFVLNGFELNKDVRMECFKASIEQLPDNKPRLAYGLSTPESILQGVAQGIDLFDDSYAFKMTERGRAITFKFGKSMSKAEEGEKPEKTLNLWDTRLAQNFDPIDSSCGCYTCTTPHTKAYIHHLLNAHEMLGPLLIMMHNVYQIERFMGTIRKSIENKSFEKDSEAFMTKYNHEKEASGMDGHEDEIDFESLGSPIKKNRIL</sequence>
<feature type="binding site" evidence="5">
    <location>
        <position position="321"/>
    </location>
    <ligand>
        <name>Zn(2+)</name>
        <dbReference type="ChEBI" id="CHEBI:29105"/>
    </ligand>
</feature>
<dbReference type="InterPro" id="IPR050852">
    <property type="entry name" value="Queuine_tRNA-ribosyltrfase"/>
</dbReference>
<name>A0A8H7SDW3_9FUNG</name>
<dbReference type="GO" id="GO:0008479">
    <property type="term" value="F:tRNA-guanosine(34) queuine transglycosylase activity"/>
    <property type="evidence" value="ECO:0007669"/>
    <property type="project" value="UniProtKB-UniRule"/>
</dbReference>
<keyword evidence="1 5" id="KW-0963">Cytoplasm</keyword>
<reference evidence="7 8" key="1">
    <citation type="submission" date="2020-12" db="EMBL/GenBank/DDBJ databases">
        <title>Metabolic potential, ecology and presence of endohyphal bacteria is reflected in genomic diversity of Mucoromycotina.</title>
        <authorList>
            <person name="Muszewska A."/>
            <person name="Okrasinska A."/>
            <person name="Steczkiewicz K."/>
            <person name="Drgas O."/>
            <person name="Orlowska M."/>
            <person name="Perlinska-Lenart U."/>
            <person name="Aleksandrzak-Piekarczyk T."/>
            <person name="Szatraj K."/>
            <person name="Zielenkiewicz U."/>
            <person name="Pilsyk S."/>
            <person name="Malc E."/>
            <person name="Mieczkowski P."/>
            <person name="Kruszewska J.S."/>
            <person name="Biernat P."/>
            <person name="Pawlowska J."/>
        </authorList>
    </citation>
    <scope>NUCLEOTIDE SEQUENCE [LARGE SCALE GENOMIC DNA]</scope>
    <source>
        <strain evidence="7 8">CBS 142.35</strain>
    </source>
</reference>
<evidence type="ECO:0000256" key="1">
    <source>
        <dbReference type="ARBA" id="ARBA00022490"/>
    </source>
</evidence>
<proteinExistence type="inferred from homology"/>
<evidence type="ECO:0000256" key="2">
    <source>
        <dbReference type="ARBA" id="ARBA00022694"/>
    </source>
</evidence>
<comment type="function">
    <text evidence="5">Non-catalytic subunit of the queuine tRNA-ribosyltransferase (TGT) that catalyzes the base-exchange of a guanine (G) residue with queuine (Q) at position 34 (anticodon wobble position) in tRNAs with GU(N) anticodons (tRNA-Asp, -Asn, -His and -Tyr), resulting in the hypermodified nucleoside queuosine (7-(((4,5-cis-dihydroxy-2-cyclopenten-1-yl)amino)methyl)-7-deazaguanosine).</text>
</comment>
<evidence type="ECO:0000313" key="8">
    <source>
        <dbReference type="Proteomes" id="UP000646827"/>
    </source>
</evidence>
<evidence type="ECO:0000256" key="5">
    <source>
        <dbReference type="HAMAP-Rule" id="MF_03043"/>
    </source>
</evidence>
<dbReference type="PANTHER" id="PTHR46064">
    <property type="entry name" value="QUEUINE TRNA-RIBOSYLTRANSFERASE ACCESSORY SUBUNIT 2"/>
    <property type="match status" value="1"/>
</dbReference>
<evidence type="ECO:0000256" key="4">
    <source>
        <dbReference type="ARBA" id="ARBA00022833"/>
    </source>
</evidence>
<comment type="caution">
    <text evidence="7">The sequence shown here is derived from an EMBL/GenBank/DDBJ whole genome shotgun (WGS) entry which is preliminary data.</text>
</comment>
<dbReference type="GO" id="GO:0046872">
    <property type="term" value="F:metal ion binding"/>
    <property type="evidence" value="ECO:0007669"/>
    <property type="project" value="UniProtKB-KW"/>
</dbReference>
<keyword evidence="4 5" id="KW-0862">Zinc</keyword>
<feature type="binding site" evidence="5">
    <location>
        <position position="318"/>
    </location>
    <ligand>
        <name>Zn(2+)</name>
        <dbReference type="ChEBI" id="CHEBI:29105"/>
    </ligand>
</feature>
<protein>
    <recommendedName>
        <fullName evidence="5">Queuine tRNA-ribosyltransferase accessory subunit 2</fullName>
    </recommendedName>
    <alternativeName>
        <fullName evidence="5">Queuine tRNA-ribosyltransferase domain-containing protein 1</fullName>
    </alternativeName>
</protein>
<dbReference type="Gene3D" id="3.20.20.105">
    <property type="entry name" value="Queuine tRNA-ribosyltransferase-like"/>
    <property type="match status" value="1"/>
</dbReference>
<comment type="subunit">
    <text evidence="5">Heterodimer of a catalytic subunit and an accessory subunit.</text>
</comment>